<evidence type="ECO:0008006" key="3">
    <source>
        <dbReference type="Google" id="ProtNLM"/>
    </source>
</evidence>
<evidence type="ECO:0000313" key="2">
    <source>
        <dbReference type="Proteomes" id="UP000800041"/>
    </source>
</evidence>
<accession>A0A6G1GNR1</accession>
<evidence type="ECO:0000313" key="1">
    <source>
        <dbReference type="EMBL" id="KAF1982561.1"/>
    </source>
</evidence>
<gene>
    <name evidence="1" type="ORF">K402DRAFT_193777</name>
</gene>
<reference evidence="1" key="1">
    <citation type="journal article" date="2020" name="Stud. Mycol.">
        <title>101 Dothideomycetes genomes: a test case for predicting lifestyles and emergence of pathogens.</title>
        <authorList>
            <person name="Haridas S."/>
            <person name="Albert R."/>
            <person name="Binder M."/>
            <person name="Bloem J."/>
            <person name="Labutti K."/>
            <person name="Salamov A."/>
            <person name="Andreopoulos B."/>
            <person name="Baker S."/>
            <person name="Barry K."/>
            <person name="Bills G."/>
            <person name="Bluhm B."/>
            <person name="Cannon C."/>
            <person name="Castanera R."/>
            <person name="Culley D."/>
            <person name="Daum C."/>
            <person name="Ezra D."/>
            <person name="Gonzalez J."/>
            <person name="Henrissat B."/>
            <person name="Kuo A."/>
            <person name="Liang C."/>
            <person name="Lipzen A."/>
            <person name="Lutzoni F."/>
            <person name="Magnuson J."/>
            <person name="Mondo S."/>
            <person name="Nolan M."/>
            <person name="Ohm R."/>
            <person name="Pangilinan J."/>
            <person name="Park H.-J."/>
            <person name="Ramirez L."/>
            <person name="Alfaro M."/>
            <person name="Sun H."/>
            <person name="Tritt A."/>
            <person name="Yoshinaga Y."/>
            <person name="Zwiers L.-H."/>
            <person name="Turgeon B."/>
            <person name="Goodwin S."/>
            <person name="Spatafora J."/>
            <person name="Crous P."/>
            <person name="Grigoriev I."/>
        </authorList>
    </citation>
    <scope>NUCLEOTIDE SEQUENCE</scope>
    <source>
        <strain evidence="1">CBS 113979</strain>
    </source>
</reference>
<organism evidence="1 2">
    <name type="scientific">Aulographum hederae CBS 113979</name>
    <dbReference type="NCBI Taxonomy" id="1176131"/>
    <lineage>
        <taxon>Eukaryota</taxon>
        <taxon>Fungi</taxon>
        <taxon>Dikarya</taxon>
        <taxon>Ascomycota</taxon>
        <taxon>Pezizomycotina</taxon>
        <taxon>Dothideomycetes</taxon>
        <taxon>Pleosporomycetidae</taxon>
        <taxon>Aulographales</taxon>
        <taxon>Aulographaceae</taxon>
    </lineage>
</organism>
<name>A0A6G1GNR1_9PEZI</name>
<dbReference type="AlphaFoldDB" id="A0A6G1GNR1"/>
<keyword evidence="2" id="KW-1185">Reference proteome</keyword>
<proteinExistence type="predicted"/>
<sequence length="204" mass="23071">MISFMYGRTLDADVVAEILEKEKRNGGDLTFVAELFGIADKYDVPNLQTKCEGLFSDLIPVADPADDYTIMSLLLCIGPVYSTTLHSDRRLRDPLVRALMEAQMRRVISDNTELQEEFDKQKMAQPLVAVDMLNVVLTEFVVLEPTELSVVECVTCRTVLGHWNGTLKIWQKKASYAEPIVFCGRCKDYRPFNQTPAAEMEPID</sequence>
<dbReference type="OrthoDB" id="6359816at2759"/>
<dbReference type="EMBL" id="ML977183">
    <property type="protein sequence ID" value="KAF1982561.1"/>
    <property type="molecule type" value="Genomic_DNA"/>
</dbReference>
<protein>
    <recommendedName>
        <fullName evidence="3">BTB domain-containing protein</fullName>
    </recommendedName>
</protein>
<dbReference type="Proteomes" id="UP000800041">
    <property type="component" value="Unassembled WGS sequence"/>
</dbReference>